<reference evidence="3 4" key="2">
    <citation type="journal article" date="2012" name="Eukaryot. Cell">
        <title>Genome update of Botrytis cinerea strains B05.10 and T4.</title>
        <authorList>
            <person name="Staats M."/>
            <person name="van Kan J.A."/>
        </authorList>
    </citation>
    <scope>NUCLEOTIDE SEQUENCE [LARGE SCALE GENOMIC DNA]</scope>
    <source>
        <strain evidence="3 4">B05.10</strain>
    </source>
</reference>
<dbReference type="RefSeq" id="XP_024553128.1">
    <property type="nucleotide sequence ID" value="XM_024697313.1"/>
</dbReference>
<proteinExistence type="predicted"/>
<dbReference type="KEGG" id="bfu:BCIN_14g05520"/>
<dbReference type="Pfam" id="PF20233">
    <property type="entry name" value="DUF6590"/>
    <property type="match status" value="1"/>
</dbReference>
<evidence type="ECO:0000259" key="2">
    <source>
        <dbReference type="Pfam" id="PF20233"/>
    </source>
</evidence>
<dbReference type="GeneID" id="36394882"/>
<gene>
    <name evidence="3" type="ORF">BCIN_14g05520</name>
</gene>
<evidence type="ECO:0000313" key="4">
    <source>
        <dbReference type="Proteomes" id="UP000001798"/>
    </source>
</evidence>
<name>A0A384K3L0_BOTFB</name>
<reference evidence="3 4" key="1">
    <citation type="journal article" date="2011" name="PLoS Genet.">
        <title>Genomic analysis of the necrotrophic fungal pathogens Sclerotinia sclerotiorum and Botrytis cinerea.</title>
        <authorList>
            <person name="Amselem J."/>
            <person name="Cuomo C.A."/>
            <person name="van Kan J.A."/>
            <person name="Viaud M."/>
            <person name="Benito E.P."/>
            <person name="Couloux A."/>
            <person name="Coutinho P.M."/>
            <person name="de Vries R.P."/>
            <person name="Dyer P.S."/>
            <person name="Fillinger S."/>
            <person name="Fournier E."/>
            <person name="Gout L."/>
            <person name="Hahn M."/>
            <person name="Kohn L."/>
            <person name="Lapalu N."/>
            <person name="Plummer K.M."/>
            <person name="Pradier J.M."/>
            <person name="Quevillon E."/>
            <person name="Sharon A."/>
            <person name="Simon A."/>
            <person name="ten Have A."/>
            <person name="Tudzynski B."/>
            <person name="Tudzynski P."/>
            <person name="Wincker P."/>
            <person name="Andrew M."/>
            <person name="Anthouard V."/>
            <person name="Beever R.E."/>
            <person name="Beffa R."/>
            <person name="Benoit I."/>
            <person name="Bouzid O."/>
            <person name="Brault B."/>
            <person name="Chen Z."/>
            <person name="Choquer M."/>
            <person name="Collemare J."/>
            <person name="Cotton P."/>
            <person name="Danchin E.G."/>
            <person name="Da Silva C."/>
            <person name="Gautier A."/>
            <person name="Giraud C."/>
            <person name="Giraud T."/>
            <person name="Gonzalez C."/>
            <person name="Grossetete S."/>
            <person name="Guldener U."/>
            <person name="Henrissat B."/>
            <person name="Howlett B.J."/>
            <person name="Kodira C."/>
            <person name="Kretschmer M."/>
            <person name="Lappartient A."/>
            <person name="Leroch M."/>
            <person name="Levis C."/>
            <person name="Mauceli E."/>
            <person name="Neuveglise C."/>
            <person name="Oeser B."/>
            <person name="Pearson M."/>
            <person name="Poulain J."/>
            <person name="Poussereau N."/>
            <person name="Quesneville H."/>
            <person name="Rascle C."/>
            <person name="Schumacher J."/>
            <person name="Segurens B."/>
            <person name="Sexton A."/>
            <person name="Silva E."/>
            <person name="Sirven C."/>
            <person name="Soanes D.M."/>
            <person name="Talbot N.J."/>
            <person name="Templeton M."/>
            <person name="Yandava C."/>
            <person name="Yarden O."/>
            <person name="Zeng Q."/>
            <person name="Rollins J.A."/>
            <person name="Lebrun M.H."/>
            <person name="Dickman M."/>
        </authorList>
    </citation>
    <scope>NUCLEOTIDE SEQUENCE [LARGE SCALE GENOMIC DNA]</scope>
    <source>
        <strain evidence="3 4">B05.10</strain>
    </source>
</reference>
<feature type="domain" description="DUF6590" evidence="2">
    <location>
        <begin position="9"/>
        <end position="97"/>
    </location>
</feature>
<dbReference type="InterPro" id="IPR046497">
    <property type="entry name" value="DUF6590"/>
</dbReference>
<reference evidence="3 4" key="3">
    <citation type="journal article" date="2017" name="Mol. Plant Pathol.">
        <title>A gapless genome sequence of the fungus Botrytis cinerea.</title>
        <authorList>
            <person name="Van Kan J.A."/>
            <person name="Stassen J.H."/>
            <person name="Mosbach A."/>
            <person name="Van Der Lee T.A."/>
            <person name="Faino L."/>
            <person name="Farmer A.D."/>
            <person name="Papasotiriou D.G."/>
            <person name="Zhou S."/>
            <person name="Seidl M.F."/>
            <person name="Cottam E."/>
            <person name="Edel D."/>
            <person name="Hahn M."/>
            <person name="Schwartz D.C."/>
            <person name="Dietrich R.A."/>
            <person name="Widdison S."/>
            <person name="Scalliet G."/>
        </authorList>
    </citation>
    <scope>NUCLEOTIDE SEQUENCE [LARGE SCALE GENOMIC DNA]</scope>
    <source>
        <strain evidence="3 4">B05.10</strain>
    </source>
</reference>
<dbReference type="OrthoDB" id="3559580at2759"/>
<organism evidence="3 4">
    <name type="scientific">Botryotinia fuckeliana (strain B05.10)</name>
    <name type="common">Noble rot fungus</name>
    <name type="synonym">Botrytis cinerea</name>
    <dbReference type="NCBI Taxonomy" id="332648"/>
    <lineage>
        <taxon>Eukaryota</taxon>
        <taxon>Fungi</taxon>
        <taxon>Dikarya</taxon>
        <taxon>Ascomycota</taxon>
        <taxon>Pezizomycotina</taxon>
        <taxon>Leotiomycetes</taxon>
        <taxon>Helotiales</taxon>
        <taxon>Sclerotiniaceae</taxon>
        <taxon>Botrytis</taxon>
    </lineage>
</organism>
<dbReference type="AlphaFoldDB" id="A0A384K3L0"/>
<evidence type="ECO:0000256" key="1">
    <source>
        <dbReference type="SAM" id="MobiDB-lite"/>
    </source>
</evidence>
<dbReference type="EMBL" id="CP009818">
    <property type="protein sequence ID" value="ATZ57410.1"/>
    <property type="molecule type" value="Genomic_DNA"/>
</dbReference>
<keyword evidence="4" id="KW-1185">Reference proteome</keyword>
<feature type="region of interest" description="Disordered" evidence="1">
    <location>
        <begin position="103"/>
        <end position="141"/>
    </location>
</feature>
<sequence>MGSLSLLLMITHKGRATSKPGVRIADHANIYTTEPKLIPNENGSEIVFQPIRMIPYSARHHFDSSSRINYVKVYTLEYNFEVWFIHEIHECSVHALKSSYSYAPTPSLSRPTQITNSSSYPTKNSRNSNSLDVPGRSTSSY</sequence>
<accession>A0A384K3L0</accession>
<protein>
    <recommendedName>
        <fullName evidence="2">DUF6590 domain-containing protein</fullName>
    </recommendedName>
</protein>
<evidence type="ECO:0000313" key="3">
    <source>
        <dbReference type="EMBL" id="ATZ57410.1"/>
    </source>
</evidence>
<dbReference type="VEuPathDB" id="FungiDB:Bcin14g05520"/>
<dbReference type="Proteomes" id="UP000001798">
    <property type="component" value="Chromosome 14"/>
</dbReference>